<comment type="caution">
    <text evidence="2">The sequence shown here is derived from an EMBL/GenBank/DDBJ whole genome shotgun (WGS) entry which is preliminary data.</text>
</comment>
<sequence>MNIYLIRHTSVDVPKGMCYGQSDVPLRSTFEEEAAAVKAGIASIAFDRAYTSPLSRCTRLAEYCGFADAIREPRAMEIDFGDWEMKLFDEIDDPNLQRWYGDYVNVRATNGESFADQYRRVSAFLQEVRHREERNTVVFAHGGVLKCAQIYAGMVRPEEAFNEITPYGGMVRLEF</sequence>
<accession>A0A5D3EAG6</accession>
<dbReference type="Proteomes" id="UP000324383">
    <property type="component" value="Unassembled WGS sequence"/>
</dbReference>
<dbReference type="PANTHER" id="PTHR48100">
    <property type="entry name" value="BROAD-SPECIFICITY PHOSPHATASE YOR283W-RELATED"/>
    <property type="match status" value="1"/>
</dbReference>
<dbReference type="NCBIfam" id="TIGR03162">
    <property type="entry name" value="ribazole_cobC"/>
    <property type="match status" value="1"/>
</dbReference>
<dbReference type="GO" id="GO:0009236">
    <property type="term" value="P:cobalamin biosynthetic process"/>
    <property type="evidence" value="ECO:0007669"/>
    <property type="project" value="UniProtKB-UniRule"/>
</dbReference>
<keyword evidence="3" id="KW-1185">Reference proteome</keyword>
<evidence type="ECO:0000313" key="3">
    <source>
        <dbReference type="Proteomes" id="UP000324383"/>
    </source>
</evidence>
<reference evidence="2 3" key="1">
    <citation type="submission" date="2019-07" db="EMBL/GenBank/DDBJ databases">
        <title>Draft Genome Sequences of Bacteroides pyogenes Strains Isolated from the Uterus Holstein Dairy Cows with Metritis.</title>
        <authorList>
            <person name="Cunha F."/>
            <person name="Galvao K.N."/>
            <person name="Jeon S.J."/>
            <person name="Jeong K.C."/>
        </authorList>
    </citation>
    <scope>NUCLEOTIDE SEQUENCE [LARGE SCALE GENOMIC DNA]</scope>
    <source>
        <strain evidence="2 3">KG-31</strain>
    </source>
</reference>
<dbReference type="PANTHER" id="PTHR48100:SF59">
    <property type="entry name" value="ADENOSYLCOBALAMIN_ALPHA-RIBAZOLE PHOSPHATASE"/>
    <property type="match status" value="1"/>
</dbReference>
<dbReference type="EC" id="3.1.3.73" evidence="1"/>
<dbReference type="GO" id="GO:0005737">
    <property type="term" value="C:cytoplasm"/>
    <property type="evidence" value="ECO:0007669"/>
    <property type="project" value="TreeGrafter"/>
</dbReference>
<dbReference type="GeneID" id="99753469"/>
<organism evidence="2 3">
    <name type="scientific">Bacteroides pyogenes</name>
    <dbReference type="NCBI Taxonomy" id="310300"/>
    <lineage>
        <taxon>Bacteria</taxon>
        <taxon>Pseudomonadati</taxon>
        <taxon>Bacteroidota</taxon>
        <taxon>Bacteroidia</taxon>
        <taxon>Bacteroidales</taxon>
        <taxon>Bacteroidaceae</taxon>
        <taxon>Bacteroides</taxon>
    </lineage>
</organism>
<dbReference type="SMART" id="SM00855">
    <property type="entry name" value="PGAM"/>
    <property type="match status" value="1"/>
</dbReference>
<dbReference type="Pfam" id="PF00300">
    <property type="entry name" value="His_Phos_1"/>
    <property type="match status" value="1"/>
</dbReference>
<dbReference type="RefSeq" id="WP_021646201.1">
    <property type="nucleotide sequence ID" value="NZ_CAMBON010000023.1"/>
</dbReference>
<dbReference type="SUPFAM" id="SSF53254">
    <property type="entry name" value="Phosphoglycerate mutase-like"/>
    <property type="match status" value="1"/>
</dbReference>
<proteinExistence type="predicted"/>
<dbReference type="InterPro" id="IPR029033">
    <property type="entry name" value="His_PPase_superfam"/>
</dbReference>
<dbReference type="InterPro" id="IPR050275">
    <property type="entry name" value="PGM_Phosphatase"/>
</dbReference>
<evidence type="ECO:0000256" key="1">
    <source>
        <dbReference type="NCBIfam" id="TIGR03162"/>
    </source>
</evidence>
<name>A0A5D3EAG6_9BACE</name>
<evidence type="ECO:0000313" key="2">
    <source>
        <dbReference type="EMBL" id="TYK33167.1"/>
    </source>
</evidence>
<dbReference type="GO" id="GO:0043755">
    <property type="term" value="F:alpha-ribazole phosphatase activity"/>
    <property type="evidence" value="ECO:0007669"/>
    <property type="project" value="UniProtKB-UniRule"/>
</dbReference>
<dbReference type="Gene3D" id="3.40.50.1240">
    <property type="entry name" value="Phosphoglycerate mutase-like"/>
    <property type="match status" value="1"/>
</dbReference>
<dbReference type="InterPro" id="IPR017578">
    <property type="entry name" value="Ribazole_CobC"/>
</dbReference>
<dbReference type="InterPro" id="IPR013078">
    <property type="entry name" value="His_Pase_superF_clade-1"/>
</dbReference>
<dbReference type="AlphaFoldDB" id="A0A5D3EAG6"/>
<gene>
    <name evidence="2" type="primary">cobC</name>
    <name evidence="2" type="ORF">FNJ60_09265</name>
</gene>
<dbReference type="CDD" id="cd07067">
    <property type="entry name" value="HP_PGM_like"/>
    <property type="match status" value="1"/>
</dbReference>
<protein>
    <recommendedName>
        <fullName evidence="1">Alpha-ribazole phosphatase</fullName>
        <ecNumber evidence="1">3.1.3.73</ecNumber>
    </recommendedName>
</protein>
<dbReference type="EMBL" id="VKLW01000019">
    <property type="protein sequence ID" value="TYK33167.1"/>
    <property type="molecule type" value="Genomic_DNA"/>
</dbReference>